<dbReference type="PANTHER" id="PTHR43253:SF1">
    <property type="entry name" value="TRICORN PROTEASE HOMOLOG 2-RELATED"/>
    <property type="match status" value="1"/>
</dbReference>
<keyword evidence="4 8" id="KW-0645">Protease</keyword>
<keyword evidence="6" id="KW-0720">Serine protease</keyword>
<keyword evidence="3" id="KW-0963">Cytoplasm</keyword>
<dbReference type="InterPro" id="IPR029045">
    <property type="entry name" value="ClpP/crotonase-like_dom_sf"/>
</dbReference>
<keyword evidence="5" id="KW-0378">Hydrolase</keyword>
<dbReference type="CDD" id="cd07563">
    <property type="entry name" value="Peptidase_S41_IRBP"/>
    <property type="match status" value="1"/>
</dbReference>
<proteinExistence type="inferred from homology"/>
<dbReference type="Gene3D" id="3.90.226.10">
    <property type="entry name" value="2-enoyl-CoA Hydratase, Chain A, domain 1"/>
    <property type="match status" value="1"/>
</dbReference>
<dbReference type="SMART" id="SM00245">
    <property type="entry name" value="TSPc"/>
    <property type="match status" value="1"/>
</dbReference>
<dbReference type="InterPro" id="IPR012393">
    <property type="entry name" value="Tricorn_protease"/>
</dbReference>
<dbReference type="OrthoDB" id="6397760at2"/>
<sequence>MKKRTQILTFWTLLFCMSCEQILLDSPPENTNAENFDILWDVMNERYSLFDYKHIDWDSVRNVYRPLALQAKNDTELYDALAAMLNTLRDGHVNLRTPFDISKYFPYLSEPANYNFNVLEKNYLGEYRITGYLLNQVIDGVGYIHYRSFATPILDSELDFVIDRFRELPGVVIDIRNNEGGDPANGLKIISRMISERTKLYSYQLKNGPGPDDFSEVKDSFLDPDTENPGFNGRIVVLTNRVVYSAGSYFAAYTKALPKVILMGDDTGGGCGVPAGYDLPNGWYFNYSSTIGYTVDGLNFEGGVPVDIRVEMTPEDIAAGRDPILERAITYVKNGN</sequence>
<evidence type="ECO:0000259" key="7">
    <source>
        <dbReference type="SMART" id="SM00245"/>
    </source>
</evidence>
<dbReference type="Pfam" id="PF14684">
    <property type="entry name" value="Tricorn_C1"/>
    <property type="match status" value="1"/>
</dbReference>
<comment type="similarity">
    <text evidence="2">Belongs to the peptidase S41B family.</text>
</comment>
<dbReference type="SUPFAM" id="SSF52096">
    <property type="entry name" value="ClpP/crotonase"/>
    <property type="match status" value="1"/>
</dbReference>
<evidence type="ECO:0000256" key="2">
    <source>
        <dbReference type="ARBA" id="ARBA00008524"/>
    </source>
</evidence>
<dbReference type="EMBL" id="FNZH01000002">
    <property type="protein sequence ID" value="SEJ02922.1"/>
    <property type="molecule type" value="Genomic_DNA"/>
</dbReference>
<keyword evidence="9" id="KW-1185">Reference proteome</keyword>
<evidence type="ECO:0000256" key="6">
    <source>
        <dbReference type="ARBA" id="ARBA00022825"/>
    </source>
</evidence>
<dbReference type="GO" id="GO:0006508">
    <property type="term" value="P:proteolysis"/>
    <property type="evidence" value="ECO:0007669"/>
    <property type="project" value="UniProtKB-KW"/>
</dbReference>
<dbReference type="InterPro" id="IPR028204">
    <property type="entry name" value="Tricorn_C1"/>
</dbReference>
<dbReference type="GO" id="GO:0005737">
    <property type="term" value="C:cytoplasm"/>
    <property type="evidence" value="ECO:0007669"/>
    <property type="project" value="UniProtKB-SubCell"/>
</dbReference>
<evidence type="ECO:0000313" key="8">
    <source>
        <dbReference type="EMBL" id="SEJ02922.1"/>
    </source>
</evidence>
<dbReference type="InterPro" id="IPR005151">
    <property type="entry name" value="Tail-specific_protease"/>
</dbReference>
<reference evidence="9" key="1">
    <citation type="submission" date="2016-10" db="EMBL/GenBank/DDBJ databases">
        <authorList>
            <person name="Varghese N."/>
            <person name="Submissions S."/>
        </authorList>
    </citation>
    <scope>NUCLEOTIDE SEQUENCE [LARGE SCALE GENOMIC DNA]</scope>
    <source>
        <strain evidence="9">IBRC-M 10761</strain>
    </source>
</reference>
<name>A0A1H6VRT8_9BACT</name>
<dbReference type="GO" id="GO:0008236">
    <property type="term" value="F:serine-type peptidase activity"/>
    <property type="evidence" value="ECO:0007669"/>
    <property type="project" value="UniProtKB-KW"/>
</dbReference>
<dbReference type="Proteomes" id="UP000199403">
    <property type="component" value="Unassembled WGS sequence"/>
</dbReference>
<feature type="domain" description="Tail specific protease" evidence="7">
    <location>
        <begin position="111"/>
        <end position="311"/>
    </location>
</feature>
<dbReference type="STRING" id="1416801.SAMN05192553_10225"/>
<comment type="subcellular location">
    <subcellularLocation>
        <location evidence="1">Cytoplasm</location>
    </subcellularLocation>
</comment>
<dbReference type="Gene3D" id="3.30.750.44">
    <property type="match status" value="1"/>
</dbReference>
<dbReference type="PANTHER" id="PTHR43253">
    <property type="entry name" value="TRICORN PROTEASE HOMOLOG 2-RELATED"/>
    <property type="match status" value="1"/>
</dbReference>
<dbReference type="AlphaFoldDB" id="A0A1H6VRT8"/>
<gene>
    <name evidence="8" type="ORF">SAMN05192553_10225</name>
</gene>
<evidence type="ECO:0000256" key="1">
    <source>
        <dbReference type="ARBA" id="ARBA00004496"/>
    </source>
</evidence>
<accession>A0A1H6VRT8</accession>
<evidence type="ECO:0000256" key="5">
    <source>
        <dbReference type="ARBA" id="ARBA00022801"/>
    </source>
</evidence>
<dbReference type="RefSeq" id="WP_092170380.1">
    <property type="nucleotide sequence ID" value="NZ_FNZH01000002.1"/>
</dbReference>
<evidence type="ECO:0000313" key="9">
    <source>
        <dbReference type="Proteomes" id="UP000199403"/>
    </source>
</evidence>
<organism evidence="8 9">
    <name type="scientific">Cyclobacterium xiamenense</name>
    <dbReference type="NCBI Taxonomy" id="1297121"/>
    <lineage>
        <taxon>Bacteria</taxon>
        <taxon>Pseudomonadati</taxon>
        <taxon>Bacteroidota</taxon>
        <taxon>Cytophagia</taxon>
        <taxon>Cytophagales</taxon>
        <taxon>Cyclobacteriaceae</taxon>
        <taxon>Cyclobacterium</taxon>
    </lineage>
</organism>
<protein>
    <submittedName>
        <fullName evidence="8">Tricorn protease C1 domain-containing protein</fullName>
    </submittedName>
</protein>
<evidence type="ECO:0000256" key="3">
    <source>
        <dbReference type="ARBA" id="ARBA00022490"/>
    </source>
</evidence>
<dbReference type="Pfam" id="PF03572">
    <property type="entry name" value="Peptidase_S41"/>
    <property type="match status" value="1"/>
</dbReference>
<evidence type="ECO:0000256" key="4">
    <source>
        <dbReference type="ARBA" id="ARBA00022670"/>
    </source>
</evidence>